<dbReference type="EMBL" id="CP159279">
    <property type="protein sequence ID" value="XCH10993.1"/>
    <property type="molecule type" value="Genomic_DNA"/>
</dbReference>
<evidence type="ECO:0000313" key="1">
    <source>
        <dbReference type="EMBL" id="XCH10993.1"/>
    </source>
</evidence>
<sequence length="55" mass="6222">MRIPSYLAILDSEPDAKWPRPVAGRYLIPGGPGIRASQEYKPSKSVDRLAVQQRW</sequence>
<gene>
    <name evidence="1" type="ORF">ABRP34_19650</name>
</gene>
<accession>A0AAU8ENH6</accession>
<dbReference type="AlphaFoldDB" id="A0AAU8ENH6"/>
<reference evidence="1" key="1">
    <citation type="submission" date="2024-06" db="EMBL/GenBank/DDBJ databases">
        <title>Biodegradation of dimethachlon by Arthrobacter sp. K5: mechanistic insights and ecological implications.</title>
        <authorList>
            <person name="Hu S."/>
            <person name="Lu P."/>
        </authorList>
    </citation>
    <scope>NUCLEOTIDE SEQUENCE</scope>
    <source>
        <strain evidence="1">K5</strain>
    </source>
</reference>
<protein>
    <submittedName>
        <fullName evidence="1">Uncharacterized protein</fullName>
    </submittedName>
</protein>
<name>A0AAU8ENH6_9MICC</name>
<organism evidence="1">
    <name type="scientific">Arthrobacter sp. K5</name>
    <dbReference type="NCBI Taxonomy" id="2839623"/>
    <lineage>
        <taxon>Bacteria</taxon>
        <taxon>Bacillati</taxon>
        <taxon>Actinomycetota</taxon>
        <taxon>Actinomycetes</taxon>
        <taxon>Micrococcales</taxon>
        <taxon>Micrococcaceae</taxon>
        <taxon>Arthrobacter</taxon>
    </lineage>
</organism>
<proteinExistence type="predicted"/>
<dbReference type="RefSeq" id="WP_353711451.1">
    <property type="nucleotide sequence ID" value="NZ_CP159279.1"/>
</dbReference>